<feature type="non-terminal residue" evidence="1">
    <location>
        <position position="1"/>
    </location>
</feature>
<dbReference type="Proteomes" id="UP000626109">
    <property type="component" value="Unassembled WGS sequence"/>
</dbReference>
<protein>
    <submittedName>
        <fullName evidence="1">Uncharacterized protein</fullName>
    </submittedName>
</protein>
<dbReference type="EMBL" id="CAJNNW010032140">
    <property type="protein sequence ID" value="CAE8711264.1"/>
    <property type="molecule type" value="Genomic_DNA"/>
</dbReference>
<organism evidence="1 2">
    <name type="scientific">Polarella glacialis</name>
    <name type="common">Dinoflagellate</name>
    <dbReference type="NCBI Taxonomy" id="89957"/>
    <lineage>
        <taxon>Eukaryota</taxon>
        <taxon>Sar</taxon>
        <taxon>Alveolata</taxon>
        <taxon>Dinophyceae</taxon>
        <taxon>Suessiales</taxon>
        <taxon>Suessiaceae</taxon>
        <taxon>Polarella</taxon>
    </lineage>
</organism>
<dbReference type="AlphaFoldDB" id="A0A813KRM8"/>
<sequence length="63" mass="7089">RDCIAVLEGDLRRKSAHCLALHRRVHSLEAELQQQLQADDSLVKVKATLEDATARAKVLTKRL</sequence>
<accession>A0A813KRM8</accession>
<gene>
    <name evidence="1" type="ORF">PGLA2088_LOCUS36387</name>
</gene>
<evidence type="ECO:0000313" key="1">
    <source>
        <dbReference type="EMBL" id="CAE8711264.1"/>
    </source>
</evidence>
<comment type="caution">
    <text evidence="1">The sequence shown here is derived from an EMBL/GenBank/DDBJ whole genome shotgun (WGS) entry which is preliminary data.</text>
</comment>
<name>A0A813KRM8_POLGL</name>
<evidence type="ECO:0000313" key="2">
    <source>
        <dbReference type="Proteomes" id="UP000626109"/>
    </source>
</evidence>
<proteinExistence type="predicted"/>
<reference evidence="1" key="1">
    <citation type="submission" date="2021-02" db="EMBL/GenBank/DDBJ databases">
        <authorList>
            <person name="Dougan E. K."/>
            <person name="Rhodes N."/>
            <person name="Thang M."/>
            <person name="Chan C."/>
        </authorList>
    </citation>
    <scope>NUCLEOTIDE SEQUENCE</scope>
</reference>